<proteinExistence type="inferred from homology"/>
<evidence type="ECO:0000256" key="1">
    <source>
        <dbReference type="ARBA" id="ARBA00004123"/>
    </source>
</evidence>
<dbReference type="EMBL" id="CM012453">
    <property type="protein sequence ID" value="RVE61264.1"/>
    <property type="molecule type" value="Genomic_DNA"/>
</dbReference>
<dbReference type="OrthoDB" id="654211at2759"/>
<feature type="coiled-coil region" evidence="12">
    <location>
        <begin position="34"/>
        <end position="68"/>
    </location>
</feature>
<accession>A0A3S2PA20</accession>
<feature type="compositionally biased region" description="Basic and acidic residues" evidence="13">
    <location>
        <begin position="185"/>
        <end position="197"/>
    </location>
</feature>
<dbReference type="GO" id="GO:0005634">
    <property type="term" value="C:nucleus"/>
    <property type="evidence" value="ECO:0007669"/>
    <property type="project" value="UniProtKB-SubCell"/>
</dbReference>
<evidence type="ECO:0000256" key="8">
    <source>
        <dbReference type="ARBA" id="ARBA00023125"/>
    </source>
</evidence>
<reference evidence="15 16" key="2">
    <citation type="submission" date="2019-01" db="EMBL/GenBank/DDBJ databases">
        <title>A chromosome length genome reference of the Java medaka (oryzias javanicus).</title>
        <authorList>
            <person name="Herpin A."/>
            <person name="Takehana Y."/>
            <person name="Naruse K."/>
            <person name="Ansai S."/>
            <person name="Kawaguchi M."/>
        </authorList>
    </citation>
    <scope>NUCLEOTIDE SEQUENCE [LARGE SCALE GENOMIC DNA]</scope>
    <source>
        <strain evidence="15">RS831</strain>
        <tissue evidence="15">Whole body</tissue>
    </source>
</reference>
<evidence type="ECO:0000256" key="12">
    <source>
        <dbReference type="SAM" id="Coils"/>
    </source>
</evidence>
<feature type="region of interest" description="Disordered" evidence="13">
    <location>
        <begin position="68"/>
        <end position="92"/>
    </location>
</feature>
<keyword evidence="8" id="KW-0238">DNA-binding</keyword>
<evidence type="ECO:0000313" key="16">
    <source>
        <dbReference type="Proteomes" id="UP000283210"/>
    </source>
</evidence>
<keyword evidence="10" id="KW-0539">Nucleus</keyword>
<feature type="compositionally biased region" description="Basic and acidic residues" evidence="13">
    <location>
        <begin position="438"/>
        <end position="447"/>
    </location>
</feature>
<evidence type="ECO:0000256" key="9">
    <source>
        <dbReference type="ARBA" id="ARBA00023163"/>
    </source>
</evidence>
<evidence type="ECO:0000256" key="3">
    <source>
        <dbReference type="ARBA" id="ARBA00022723"/>
    </source>
</evidence>
<keyword evidence="4" id="KW-0677">Repeat</keyword>
<keyword evidence="16" id="KW-1185">Reference proteome</keyword>
<keyword evidence="6" id="KW-0862">Zinc</keyword>
<evidence type="ECO:0000256" key="5">
    <source>
        <dbReference type="ARBA" id="ARBA00022771"/>
    </source>
</evidence>
<dbReference type="GO" id="GO:0008270">
    <property type="term" value="F:zinc ion binding"/>
    <property type="evidence" value="ECO:0007669"/>
    <property type="project" value="UniProtKB-KW"/>
</dbReference>
<gene>
    <name evidence="15" type="ORF">OJAV_G00169040</name>
</gene>
<dbReference type="FunFam" id="3.30.160.60:FF:000303">
    <property type="entry name" value="Zinc finger protein 41"/>
    <property type="match status" value="1"/>
</dbReference>
<dbReference type="PANTHER" id="PTHR23235:SF120">
    <property type="entry name" value="KRUPPEL-LIKE FACTOR 15"/>
    <property type="match status" value="1"/>
</dbReference>
<keyword evidence="9" id="KW-0804">Transcription</keyword>
<protein>
    <recommendedName>
        <fullName evidence="14">C2H2-type domain-containing protein</fullName>
    </recommendedName>
</protein>
<feature type="compositionally biased region" description="Basic and acidic residues" evidence="13">
    <location>
        <begin position="512"/>
        <end position="521"/>
    </location>
</feature>
<feature type="compositionally biased region" description="Acidic residues" evidence="13">
    <location>
        <begin position="475"/>
        <end position="487"/>
    </location>
</feature>
<feature type="domain" description="C2H2-type" evidence="14">
    <location>
        <begin position="708"/>
        <end position="735"/>
    </location>
</feature>
<organism evidence="15 16">
    <name type="scientific">Oryzias javanicus</name>
    <name type="common">Javanese ricefish</name>
    <name type="synonym">Aplocheilus javanicus</name>
    <dbReference type="NCBI Taxonomy" id="123683"/>
    <lineage>
        <taxon>Eukaryota</taxon>
        <taxon>Metazoa</taxon>
        <taxon>Chordata</taxon>
        <taxon>Craniata</taxon>
        <taxon>Vertebrata</taxon>
        <taxon>Euteleostomi</taxon>
        <taxon>Actinopterygii</taxon>
        <taxon>Neopterygii</taxon>
        <taxon>Teleostei</taxon>
        <taxon>Neoteleostei</taxon>
        <taxon>Acanthomorphata</taxon>
        <taxon>Ovalentaria</taxon>
        <taxon>Atherinomorphae</taxon>
        <taxon>Beloniformes</taxon>
        <taxon>Adrianichthyidae</taxon>
        <taxon>Oryziinae</taxon>
        <taxon>Oryzias</taxon>
    </lineage>
</organism>
<evidence type="ECO:0000313" key="15">
    <source>
        <dbReference type="EMBL" id="RVE61264.1"/>
    </source>
</evidence>
<dbReference type="Gene3D" id="3.30.160.60">
    <property type="entry name" value="Classic Zinc Finger"/>
    <property type="match status" value="3"/>
</dbReference>
<keyword evidence="3" id="KW-0479">Metal-binding</keyword>
<keyword evidence="7" id="KW-0805">Transcription regulation</keyword>
<comment type="similarity">
    <text evidence="2">Belongs to the krueppel C2H2-type zinc-finger protein family.</text>
</comment>
<name>A0A3S2PA20_ORYJA</name>
<feature type="region of interest" description="Disordered" evidence="13">
    <location>
        <begin position="414"/>
        <end position="521"/>
    </location>
</feature>
<dbReference type="Proteomes" id="UP000283210">
    <property type="component" value="Chromosome 17"/>
</dbReference>
<evidence type="ECO:0000256" key="10">
    <source>
        <dbReference type="ARBA" id="ARBA00023242"/>
    </source>
</evidence>
<dbReference type="GO" id="GO:0000978">
    <property type="term" value="F:RNA polymerase II cis-regulatory region sequence-specific DNA binding"/>
    <property type="evidence" value="ECO:0007669"/>
    <property type="project" value="TreeGrafter"/>
</dbReference>
<evidence type="ECO:0000256" key="13">
    <source>
        <dbReference type="SAM" id="MobiDB-lite"/>
    </source>
</evidence>
<evidence type="ECO:0000256" key="11">
    <source>
        <dbReference type="PROSITE-ProRule" id="PRU00042"/>
    </source>
</evidence>
<dbReference type="InterPro" id="IPR013087">
    <property type="entry name" value="Znf_C2H2_type"/>
</dbReference>
<dbReference type="AlphaFoldDB" id="A0A3S2PA20"/>
<dbReference type="InterPro" id="IPR036236">
    <property type="entry name" value="Znf_C2H2_sf"/>
</dbReference>
<dbReference type="FunFam" id="3.30.160.60:FF:000446">
    <property type="entry name" value="Zinc finger protein"/>
    <property type="match status" value="1"/>
</dbReference>
<dbReference type="PROSITE" id="PS00028">
    <property type="entry name" value="ZINC_FINGER_C2H2_1"/>
    <property type="match status" value="3"/>
</dbReference>
<dbReference type="SMART" id="SM00355">
    <property type="entry name" value="ZnF_C2H2"/>
    <property type="match status" value="3"/>
</dbReference>
<evidence type="ECO:0000256" key="4">
    <source>
        <dbReference type="ARBA" id="ARBA00022737"/>
    </source>
</evidence>
<evidence type="ECO:0000256" key="7">
    <source>
        <dbReference type="ARBA" id="ARBA00023015"/>
    </source>
</evidence>
<dbReference type="SUPFAM" id="SSF57667">
    <property type="entry name" value="beta-beta-alpha zinc fingers"/>
    <property type="match status" value="2"/>
</dbReference>
<evidence type="ECO:0000259" key="14">
    <source>
        <dbReference type="PROSITE" id="PS50157"/>
    </source>
</evidence>
<keyword evidence="12" id="KW-0175">Coiled coil</keyword>
<feature type="domain" description="C2H2-type" evidence="14">
    <location>
        <begin position="680"/>
        <end position="707"/>
    </location>
</feature>
<sequence length="762" mass="81161">MATFRTFQSQLLSIMEALTKAAVTEICELVDDSYAVLQLEISRSHKENEALRRKLELIESIIARKNRDAAISGGGRSEEDEEGRQSGGSRLEFNLVGPSSAQPKLQGCGRVPVLEETPGKTEDPLTPAAEEPISIQQDVVVIKEDGEEKEEDMAAEDLLLNDDGTEAVPSGADDSEGGPSGVKVPADDLRPWDRDGDGLLGRTAHSGLAEGGESSSMDVGFEVESDGETRHQFLLGSRRSPASLLGTSEQNCGSGLCSSLPYDSEMDSSTSWTNQHSSNLLSVTHRSYLKADHQGPALLALSRSRLDPLDLNRDIVCCSSGVSFAPRGSAEGFWGEFGFCSRGGMSVLSSRALQEQLSVIMGALTKAAVAEICELVDEGYAVLQMEISRSHKENEDLKKKLQLIESIVVRGSGGARAATEGMEPPPSSDKVPQPDASPRQRDGDRGEAAAASGGHGGASGAEREELPEVVLIKDEDSDSNDTEDEDDRVSAERVSARGGATSITAQRRRSRRTEDSDKLSDQMEIMSSAPAAQAKLPVYTLDPAPDGPGCSSQLVEGVPVDGGESACSFSSQMYFSSSALMEAQSPSSRAELDLSVESVWPKQSKGSVGFGPFVPNESGDAFGLKLVSVSGSSPADGQLSDSRGSVFECDAVSFGLFGDQAGPPQLPGGPPGAGVHRKRFVCSICNKTYANTQNLEVHMRIHTGERPFSCSQCGKKFTQSAHLKSHLTVHSGERPFSCKVCTKSFMVKYSLKLHMKKCHSGS</sequence>
<comment type="subcellular location">
    <subcellularLocation>
        <location evidence="1">Nucleus</location>
    </subcellularLocation>
</comment>
<dbReference type="PANTHER" id="PTHR23235">
    <property type="entry name" value="KRUEPPEL-LIKE TRANSCRIPTION FACTOR"/>
    <property type="match status" value="1"/>
</dbReference>
<reference evidence="15 16" key="1">
    <citation type="submission" date="2018-11" db="EMBL/GenBank/DDBJ databases">
        <authorList>
            <person name="Lopez-Roques C."/>
            <person name="Donnadieu C."/>
            <person name="Bouchez O."/>
            <person name="Klopp C."/>
            <person name="Cabau C."/>
            <person name="Zahm M."/>
        </authorList>
    </citation>
    <scope>NUCLEOTIDE SEQUENCE [LARGE SCALE GENOMIC DNA]</scope>
    <source>
        <strain evidence="15">RS831</strain>
        <tissue evidence="15">Whole body</tissue>
    </source>
</reference>
<dbReference type="GO" id="GO:0000981">
    <property type="term" value="F:DNA-binding transcription factor activity, RNA polymerase II-specific"/>
    <property type="evidence" value="ECO:0007669"/>
    <property type="project" value="TreeGrafter"/>
</dbReference>
<feature type="region of interest" description="Disordered" evidence="13">
    <location>
        <begin position="161"/>
        <end position="219"/>
    </location>
</feature>
<dbReference type="PROSITE" id="PS50157">
    <property type="entry name" value="ZINC_FINGER_C2H2_2"/>
    <property type="match status" value="3"/>
</dbReference>
<dbReference type="FunFam" id="3.30.160.60:FF:001506">
    <property type="entry name" value="Zinc finger protein"/>
    <property type="match status" value="1"/>
</dbReference>
<keyword evidence="5 11" id="KW-0863">Zinc-finger</keyword>
<feature type="domain" description="C2H2-type" evidence="14">
    <location>
        <begin position="736"/>
        <end position="762"/>
    </location>
</feature>
<feature type="compositionally biased region" description="Basic and acidic residues" evidence="13">
    <location>
        <begin position="461"/>
        <end position="474"/>
    </location>
</feature>
<evidence type="ECO:0000256" key="6">
    <source>
        <dbReference type="ARBA" id="ARBA00022833"/>
    </source>
</evidence>
<dbReference type="Pfam" id="PF00096">
    <property type="entry name" value="zf-C2H2"/>
    <property type="match status" value="3"/>
</dbReference>
<evidence type="ECO:0000256" key="2">
    <source>
        <dbReference type="ARBA" id="ARBA00006991"/>
    </source>
</evidence>